<sequence length="251" mass="28188">MIIEAENLKDAYNKAAAELGCSVTQLNVRVLQHPSGGFLGFFKKNAVIEAVLEGEKFSENPEFSAPQNKAGKAEKKQGDKSESQSPRATHSKHRKEKQKGVVTDEILSDIKEKLSALFRSSEFNIEVSDVSKIDENTVYIKLQGEDSALLIGKEGHRYKALSYMIYNWISIRYDLAVVFEIAEFLQNQERFIDSYVNALVERSGNERIVTKAFDGAFIKIVADKLKQAYPDRFVGIKSTRSGKIVIVDEKS</sequence>
<dbReference type="Gene3D" id="3.30.1370.180">
    <property type="match status" value="1"/>
</dbReference>
<dbReference type="Proteomes" id="UP000005709">
    <property type="component" value="Unassembled WGS sequence"/>
</dbReference>
<dbReference type="Gene3D" id="3.30.30.80">
    <property type="entry name" value="probable RNA-binding protein from clostridium symbiosum atcc 14940"/>
    <property type="match status" value="1"/>
</dbReference>
<dbReference type="InterPro" id="IPR040977">
    <property type="entry name" value="HP1451_C"/>
</dbReference>
<accession>C8PLD2</accession>
<dbReference type="InterPro" id="IPR015946">
    <property type="entry name" value="KH_dom-like_a/b"/>
</dbReference>
<feature type="compositionally biased region" description="Basic and acidic residues" evidence="1">
    <location>
        <begin position="71"/>
        <end position="82"/>
    </location>
</feature>
<dbReference type="InterPro" id="IPR032782">
    <property type="entry name" value="KhpB_N"/>
</dbReference>
<comment type="caution">
    <text evidence="3">The sequence shown here is derived from an EMBL/GenBank/DDBJ whole genome shotgun (WGS) entry which is preliminary data.</text>
</comment>
<evidence type="ECO:0000259" key="2">
    <source>
        <dbReference type="SMART" id="SM01245"/>
    </source>
</evidence>
<dbReference type="PANTHER" id="PTHR35800:SF1">
    <property type="entry name" value="RNA-BINDING PROTEIN KHPB"/>
    <property type="match status" value="1"/>
</dbReference>
<feature type="domain" description="RNA-binding protein KhpB N-terminal" evidence="2">
    <location>
        <begin position="2"/>
        <end position="53"/>
    </location>
</feature>
<dbReference type="PANTHER" id="PTHR35800">
    <property type="entry name" value="PROTEIN JAG"/>
    <property type="match status" value="1"/>
</dbReference>
<evidence type="ECO:0000313" key="3">
    <source>
        <dbReference type="EMBL" id="EEV16244.1"/>
    </source>
</evidence>
<evidence type="ECO:0000313" key="4">
    <source>
        <dbReference type="Proteomes" id="UP000005709"/>
    </source>
</evidence>
<dbReference type="Pfam" id="PF18472">
    <property type="entry name" value="HP1451_C"/>
    <property type="match status" value="1"/>
</dbReference>
<protein>
    <recommendedName>
        <fullName evidence="2">RNA-binding protein KhpB N-terminal domain-containing protein</fullName>
    </recommendedName>
</protein>
<dbReference type="AlphaFoldDB" id="C8PLD2"/>
<proteinExistence type="predicted"/>
<dbReference type="GO" id="GO:0003723">
    <property type="term" value="F:RNA binding"/>
    <property type="evidence" value="ECO:0007669"/>
    <property type="project" value="InterPro"/>
</dbReference>
<gene>
    <name evidence="3" type="ORF">CAMGR0001_1941</name>
</gene>
<name>C8PLD2_9BACT</name>
<dbReference type="eggNOG" id="COG1847">
    <property type="taxonomic scope" value="Bacteria"/>
</dbReference>
<evidence type="ECO:0000256" key="1">
    <source>
        <dbReference type="SAM" id="MobiDB-lite"/>
    </source>
</evidence>
<dbReference type="SMART" id="SM01245">
    <property type="entry name" value="Jag_N"/>
    <property type="match status" value="1"/>
</dbReference>
<dbReference type="STRING" id="824.CGRAC_1422"/>
<organism evidence="3 4">
    <name type="scientific">Campylobacter gracilis RM3268</name>
    <dbReference type="NCBI Taxonomy" id="553220"/>
    <lineage>
        <taxon>Bacteria</taxon>
        <taxon>Pseudomonadati</taxon>
        <taxon>Campylobacterota</taxon>
        <taxon>Epsilonproteobacteria</taxon>
        <taxon>Campylobacterales</taxon>
        <taxon>Campylobacteraceae</taxon>
        <taxon>Campylobacter</taxon>
    </lineage>
</organism>
<reference evidence="3 4" key="1">
    <citation type="submission" date="2009-07" db="EMBL/GenBank/DDBJ databases">
        <authorList>
            <person name="Madupu R."/>
            <person name="Sebastian Y."/>
            <person name="Durkin A.S."/>
            <person name="Torralba M."/>
            <person name="Methe B."/>
            <person name="Sutton G.G."/>
            <person name="Strausberg R.L."/>
            <person name="Nelson K.E."/>
        </authorList>
    </citation>
    <scope>NUCLEOTIDE SEQUENCE [LARGE SCALE GENOMIC DNA]</scope>
    <source>
        <strain evidence="3 4">RM3268</strain>
    </source>
</reference>
<keyword evidence="4" id="KW-1185">Reference proteome</keyword>
<dbReference type="InterPro" id="IPR039247">
    <property type="entry name" value="KhpB"/>
</dbReference>
<dbReference type="RefSeq" id="WP_005873219.1">
    <property type="nucleotide sequence ID" value="NZ_ACYG01000032.1"/>
</dbReference>
<dbReference type="EMBL" id="ACYG01000032">
    <property type="protein sequence ID" value="EEV16244.1"/>
    <property type="molecule type" value="Genomic_DNA"/>
</dbReference>
<dbReference type="InterPro" id="IPR038247">
    <property type="entry name" value="Jag_N_dom_sf"/>
</dbReference>
<dbReference type="Pfam" id="PF14804">
    <property type="entry name" value="Jag_N"/>
    <property type="match status" value="1"/>
</dbReference>
<dbReference type="Gene3D" id="3.30.300.20">
    <property type="match status" value="1"/>
</dbReference>
<feature type="region of interest" description="Disordered" evidence="1">
    <location>
        <begin position="59"/>
        <end position="100"/>
    </location>
</feature>
<dbReference type="OrthoDB" id="5329502at2"/>